<evidence type="ECO:0000313" key="2">
    <source>
        <dbReference type="Proteomes" id="UP000499080"/>
    </source>
</evidence>
<proteinExistence type="predicted"/>
<keyword evidence="2" id="KW-1185">Reference proteome</keyword>
<gene>
    <name evidence="1" type="ORF">AVEN_243739_1</name>
</gene>
<accession>A0A4Y2A5S9</accession>
<evidence type="ECO:0000313" key="1">
    <source>
        <dbReference type="EMBL" id="GBL74907.1"/>
    </source>
</evidence>
<protein>
    <submittedName>
        <fullName evidence="1">Uncharacterized protein</fullName>
    </submittedName>
</protein>
<comment type="caution">
    <text evidence="1">The sequence shown here is derived from an EMBL/GenBank/DDBJ whole genome shotgun (WGS) entry which is preliminary data.</text>
</comment>
<dbReference type="AlphaFoldDB" id="A0A4Y2A5S9"/>
<sequence>MGHFSAPTAFNNHNWSLKYLILLSIPISSNFISDVYSPNWRHHEYVDMRNRQSKLVLAPGLGTLIEGVSPLPLSSHSTYLLREGSDRGRWWLLGLRPQY</sequence>
<reference evidence="1 2" key="1">
    <citation type="journal article" date="2019" name="Sci. Rep.">
        <title>Orb-weaving spider Araneus ventricosus genome elucidates the spidroin gene catalogue.</title>
        <authorList>
            <person name="Kono N."/>
            <person name="Nakamura H."/>
            <person name="Ohtoshi R."/>
            <person name="Moran D.A.P."/>
            <person name="Shinohara A."/>
            <person name="Yoshida Y."/>
            <person name="Fujiwara M."/>
            <person name="Mori M."/>
            <person name="Tomita M."/>
            <person name="Arakawa K."/>
        </authorList>
    </citation>
    <scope>NUCLEOTIDE SEQUENCE [LARGE SCALE GENOMIC DNA]</scope>
</reference>
<dbReference type="EMBL" id="BGPR01000006">
    <property type="protein sequence ID" value="GBL74907.1"/>
    <property type="molecule type" value="Genomic_DNA"/>
</dbReference>
<organism evidence="1 2">
    <name type="scientific">Araneus ventricosus</name>
    <name type="common">Orbweaver spider</name>
    <name type="synonym">Epeira ventricosa</name>
    <dbReference type="NCBI Taxonomy" id="182803"/>
    <lineage>
        <taxon>Eukaryota</taxon>
        <taxon>Metazoa</taxon>
        <taxon>Ecdysozoa</taxon>
        <taxon>Arthropoda</taxon>
        <taxon>Chelicerata</taxon>
        <taxon>Arachnida</taxon>
        <taxon>Araneae</taxon>
        <taxon>Araneomorphae</taxon>
        <taxon>Entelegynae</taxon>
        <taxon>Araneoidea</taxon>
        <taxon>Araneidae</taxon>
        <taxon>Araneus</taxon>
    </lineage>
</organism>
<dbReference type="Proteomes" id="UP000499080">
    <property type="component" value="Unassembled WGS sequence"/>
</dbReference>
<name>A0A4Y2A5S9_ARAVE</name>